<sequence length="767" mass="87846">MVSLQAGHDTRPPADAYEHMITTLLPMDPDLEIEQQTSQTWQIQDWKKLEKRVYWPTFECGGSTWRVLMYPSGNNVEFVSMYLEAGPKIDKEEDDWYACAEFAIVLWNPSQPSKYVSNVAKHRFHTAEKDWGFTRFSQLKSLFGEPGGDPESFLLQNGEANITAYVRVYKDPTGVLWENFLNYDSKKATGMVGLRNQGSTGYLNVVLQALYFITAIRKVVYEIPTREGATTDVAWALQRLFYSLQTSETFATTKELTNSFGWSPMMVFQQQDVVEMLQILISQLMTRAEGTRSEDLLLDLFIGRQRFLTSSANDDRVTSRSEDLYILSLNIHGQRTLQESLAEYVKVDTFNAGAQDGPQEMKRGMIVDKFPPILHLQLKRFQYDISEDAMVKLDDFFEFPDEIDLSPYLAANADRSEPWTYVIYGVVAHSGGIAGGQYSAFLRPAKDGQFYKFDDERVTKATLKEAIHNNFGTEDGQPSKKPTAYLLIYIRKSRLGDLLGNFTKDDVPQRIMQELTIESAEKARKAEEEEKRQLYVEISLISDETFQHHRGLDLSTTISSPTDLASPKAYSILGAATLAEFILKIAAEKGLKSKKIRFWLMANRQNKTIRPQYPLENHTETFDQIIKKQNINDRKIRLYAEEMEPEKSIWPLREGLNGEILLFLKHYNPLQEQVLEEPMRGVCHIYVRKNDKASELSARINRIMNWPAAVQMILFEEIKPGMTTMMDPSETFQGLELQDGDIVRFQRTTESLILSSSLADNVAEIRI</sequence>
<dbReference type="AlphaFoldDB" id="A0A1B8GQ70"/>
<dbReference type="Proteomes" id="UP000091956">
    <property type="component" value="Unassembled WGS sequence"/>
</dbReference>
<dbReference type="PANTHER" id="PTHR24006:SF644">
    <property type="entry name" value="UBIQUITIN CARBOXYL-TERMINAL HYDROLASE 7"/>
    <property type="match status" value="1"/>
</dbReference>
<evidence type="ECO:0008006" key="6">
    <source>
        <dbReference type="Google" id="ProtNLM"/>
    </source>
</evidence>
<dbReference type="STRING" id="342668.A0A1B8GQ70"/>
<evidence type="ECO:0000313" key="5">
    <source>
        <dbReference type="Proteomes" id="UP000091956"/>
    </source>
</evidence>
<dbReference type="GO" id="GO:0005829">
    <property type="term" value="C:cytosol"/>
    <property type="evidence" value="ECO:0007669"/>
    <property type="project" value="TreeGrafter"/>
</dbReference>
<dbReference type="InterPro" id="IPR050164">
    <property type="entry name" value="Peptidase_C19"/>
</dbReference>
<evidence type="ECO:0000259" key="2">
    <source>
        <dbReference type="PROSITE" id="PS50144"/>
    </source>
</evidence>
<dbReference type="GO" id="GO:0016579">
    <property type="term" value="P:protein deubiquitination"/>
    <property type="evidence" value="ECO:0007669"/>
    <property type="project" value="InterPro"/>
</dbReference>
<dbReference type="SMART" id="SM00061">
    <property type="entry name" value="MATH"/>
    <property type="match status" value="1"/>
</dbReference>
<dbReference type="SUPFAM" id="SSF49599">
    <property type="entry name" value="TRAF domain-like"/>
    <property type="match status" value="1"/>
</dbReference>
<dbReference type="PANTHER" id="PTHR24006">
    <property type="entry name" value="UBIQUITIN CARBOXYL-TERMINAL HYDROLASE"/>
    <property type="match status" value="1"/>
</dbReference>
<proteinExistence type="predicted"/>
<accession>A0A1B8GQ70</accession>
<dbReference type="Gene3D" id="3.10.20.90">
    <property type="entry name" value="Phosphatidylinositol 3-kinase Catalytic Subunit, Chain A, domain 1"/>
    <property type="match status" value="1"/>
</dbReference>
<keyword evidence="5" id="KW-1185">Reference proteome</keyword>
<dbReference type="SUPFAM" id="SSF54001">
    <property type="entry name" value="Cysteine proteinases"/>
    <property type="match status" value="1"/>
</dbReference>
<organism evidence="4 5">
    <name type="scientific">Pseudogymnoascus verrucosus</name>
    <dbReference type="NCBI Taxonomy" id="342668"/>
    <lineage>
        <taxon>Eukaryota</taxon>
        <taxon>Fungi</taxon>
        <taxon>Dikarya</taxon>
        <taxon>Ascomycota</taxon>
        <taxon>Pezizomycotina</taxon>
        <taxon>Leotiomycetes</taxon>
        <taxon>Thelebolales</taxon>
        <taxon>Thelebolaceae</taxon>
        <taxon>Pseudogymnoascus</taxon>
    </lineage>
</organism>
<dbReference type="InterPro" id="IPR028889">
    <property type="entry name" value="USP"/>
</dbReference>
<dbReference type="GO" id="GO:0005634">
    <property type="term" value="C:nucleus"/>
    <property type="evidence" value="ECO:0007669"/>
    <property type="project" value="TreeGrafter"/>
</dbReference>
<reference evidence="5" key="2">
    <citation type="journal article" date="2018" name="Nat. Commun.">
        <title>Extreme sensitivity to ultraviolet light in the fungal pathogen causing white-nose syndrome of bats.</title>
        <authorList>
            <person name="Palmer J.M."/>
            <person name="Drees K.P."/>
            <person name="Foster J.T."/>
            <person name="Lindner D.L."/>
        </authorList>
    </citation>
    <scope>NUCLEOTIDE SEQUENCE [LARGE SCALE GENOMIC DNA]</scope>
    <source>
        <strain evidence="5">UAMH 10579</strain>
    </source>
</reference>
<feature type="domain" description="USP" evidence="3">
    <location>
        <begin position="192"/>
        <end position="492"/>
    </location>
</feature>
<dbReference type="RefSeq" id="XP_018131705.2">
    <property type="nucleotide sequence ID" value="XM_018273370.2"/>
</dbReference>
<feature type="domain" description="MATH" evidence="2">
    <location>
        <begin position="36"/>
        <end position="166"/>
    </location>
</feature>
<dbReference type="Pfam" id="PF00443">
    <property type="entry name" value="UCH"/>
    <property type="match status" value="1"/>
</dbReference>
<dbReference type="Pfam" id="PF22486">
    <property type="entry name" value="MATH_2"/>
    <property type="match status" value="1"/>
</dbReference>
<dbReference type="InterPro" id="IPR038765">
    <property type="entry name" value="Papain-like_cys_pep_sf"/>
</dbReference>
<dbReference type="Gene3D" id="2.60.210.10">
    <property type="entry name" value="Apoptosis, Tumor Necrosis Factor Receptor Associated Protein 2, Chain A"/>
    <property type="match status" value="1"/>
</dbReference>
<dbReference type="PROSITE" id="PS50144">
    <property type="entry name" value="MATH"/>
    <property type="match status" value="1"/>
</dbReference>
<evidence type="ECO:0000313" key="4">
    <source>
        <dbReference type="EMBL" id="OBT97972.2"/>
    </source>
</evidence>
<dbReference type="InterPro" id="IPR008974">
    <property type="entry name" value="TRAF-like"/>
</dbReference>
<gene>
    <name evidence="4" type="ORF">VE01_03889</name>
</gene>
<dbReference type="GO" id="GO:0004843">
    <property type="term" value="F:cysteine-type deubiquitinase activity"/>
    <property type="evidence" value="ECO:0007669"/>
    <property type="project" value="InterPro"/>
</dbReference>
<keyword evidence="1" id="KW-0833">Ubl conjugation pathway</keyword>
<dbReference type="InterPro" id="IPR002083">
    <property type="entry name" value="MATH/TRAF_dom"/>
</dbReference>
<name>A0A1B8GQ70_9PEZI</name>
<evidence type="ECO:0000259" key="3">
    <source>
        <dbReference type="PROSITE" id="PS50235"/>
    </source>
</evidence>
<dbReference type="InterPro" id="IPR024729">
    <property type="entry name" value="USP7_ICP0-binding_dom"/>
</dbReference>
<dbReference type="PROSITE" id="PS50235">
    <property type="entry name" value="USP_3"/>
    <property type="match status" value="1"/>
</dbReference>
<protein>
    <recommendedName>
        <fullName evidence="6">Ubiquitinyl hydrolase 1</fullName>
    </recommendedName>
</protein>
<dbReference type="GO" id="GO:0031647">
    <property type="term" value="P:regulation of protein stability"/>
    <property type="evidence" value="ECO:0007669"/>
    <property type="project" value="TreeGrafter"/>
</dbReference>
<dbReference type="Gene3D" id="3.90.70.10">
    <property type="entry name" value="Cysteine proteinases"/>
    <property type="match status" value="1"/>
</dbReference>
<dbReference type="Pfam" id="PF12436">
    <property type="entry name" value="USP7_ICP0_bdg"/>
    <property type="match status" value="1"/>
</dbReference>
<dbReference type="GeneID" id="28837275"/>
<dbReference type="EMBL" id="KV460219">
    <property type="protein sequence ID" value="OBT97972.2"/>
    <property type="molecule type" value="Genomic_DNA"/>
</dbReference>
<evidence type="ECO:0000256" key="1">
    <source>
        <dbReference type="ARBA" id="ARBA00022786"/>
    </source>
</evidence>
<reference evidence="4 5" key="1">
    <citation type="submission" date="2016-03" db="EMBL/GenBank/DDBJ databases">
        <title>Comparative genomics of Pseudogymnoascus destructans, the fungus causing white-nose syndrome of bats.</title>
        <authorList>
            <person name="Palmer J.M."/>
            <person name="Drees K.P."/>
            <person name="Foster J.T."/>
            <person name="Lindner D.L."/>
        </authorList>
    </citation>
    <scope>NUCLEOTIDE SEQUENCE [LARGE SCALE GENOMIC DNA]</scope>
    <source>
        <strain evidence="4 5">UAMH 10579</strain>
    </source>
</reference>
<dbReference type="InterPro" id="IPR001394">
    <property type="entry name" value="Peptidase_C19_UCH"/>
</dbReference>